<accession>A0A419T5S8</accession>
<comment type="cofactor">
    <cofactor evidence="1">
        <name>[4Fe-4S] cluster</name>
        <dbReference type="ChEBI" id="CHEBI:49883"/>
    </cofactor>
</comment>
<dbReference type="NCBIfam" id="TIGR02495">
    <property type="entry name" value="NrdG2"/>
    <property type="match status" value="1"/>
</dbReference>
<dbReference type="SFLD" id="SFLDG01094">
    <property type="entry name" value="Uncharacterised_Radical_SAM_Su"/>
    <property type="match status" value="1"/>
</dbReference>
<dbReference type="InterPro" id="IPR007197">
    <property type="entry name" value="rSAM"/>
</dbReference>
<evidence type="ECO:0000256" key="4">
    <source>
        <dbReference type="ARBA" id="ARBA00022723"/>
    </source>
</evidence>
<dbReference type="GO" id="GO:0051539">
    <property type="term" value="F:4 iron, 4 sulfur cluster binding"/>
    <property type="evidence" value="ECO:0007669"/>
    <property type="project" value="UniProtKB-KW"/>
</dbReference>
<evidence type="ECO:0000256" key="6">
    <source>
        <dbReference type="ARBA" id="ARBA00023014"/>
    </source>
</evidence>
<name>A0A419T5S8_9FIRM</name>
<evidence type="ECO:0000313" key="9">
    <source>
        <dbReference type="Proteomes" id="UP000284277"/>
    </source>
</evidence>
<sequence>MKLCGLQKTTLLDYPGHVAATIFLGGCNFLCPFCHNSSLIGGDVTPSFSEDDIMDFLKKRKGILEGVCITGGEPTLNGDLEPFIETIKDLGYLVKLDTNGHQPEVLKTLVSHGLLDYVAMDIKAGKENYKKASGIASIRMEQIEKSAAFLMEGHVPWEFRTTTVKGIHTKEDFFAIGQWLQGSSHYYLQNYVESEDVLCPGYESFSRRELEDFIDILTPYLPNASLRGVTE</sequence>
<dbReference type="Proteomes" id="UP000284277">
    <property type="component" value="Unassembled WGS sequence"/>
</dbReference>
<dbReference type="OrthoDB" id="9782387at2"/>
<evidence type="ECO:0000256" key="3">
    <source>
        <dbReference type="ARBA" id="ARBA00022691"/>
    </source>
</evidence>
<protein>
    <submittedName>
        <fullName evidence="8">Anaerobic ribonucleoside-triphosphate reductase activating protein</fullName>
    </submittedName>
</protein>
<keyword evidence="3" id="KW-0949">S-adenosyl-L-methionine</keyword>
<dbReference type="InterPro" id="IPR034457">
    <property type="entry name" value="Organic_radical-activating"/>
</dbReference>
<evidence type="ECO:0000313" key="8">
    <source>
        <dbReference type="EMBL" id="RKD32783.1"/>
    </source>
</evidence>
<reference evidence="8 9" key="1">
    <citation type="submission" date="2016-08" db="EMBL/GenBank/DDBJ databases">
        <title>A new outlook on sporulation: Clostridium algidixylanolyticum.</title>
        <authorList>
            <person name="Poppleton D.I."/>
            <person name="Gribaldo S."/>
        </authorList>
    </citation>
    <scope>NUCLEOTIDE SEQUENCE [LARGE SCALE GENOMIC DNA]</scope>
    <source>
        <strain evidence="8 9">SPL73</strain>
    </source>
</reference>
<evidence type="ECO:0000256" key="2">
    <source>
        <dbReference type="ARBA" id="ARBA00022485"/>
    </source>
</evidence>
<dbReference type="PANTHER" id="PTHR30352:SF5">
    <property type="entry name" value="PYRUVATE FORMATE-LYASE 1-ACTIVATING ENZYME"/>
    <property type="match status" value="1"/>
</dbReference>
<dbReference type="EMBL" id="MCIA01000009">
    <property type="protein sequence ID" value="RKD32783.1"/>
    <property type="molecule type" value="Genomic_DNA"/>
</dbReference>
<dbReference type="SUPFAM" id="SSF102114">
    <property type="entry name" value="Radical SAM enzymes"/>
    <property type="match status" value="1"/>
</dbReference>
<comment type="caution">
    <text evidence="8">The sequence shown here is derived from an EMBL/GenBank/DDBJ whole genome shotgun (WGS) entry which is preliminary data.</text>
</comment>
<dbReference type="Gene3D" id="3.20.20.70">
    <property type="entry name" value="Aldolase class I"/>
    <property type="match status" value="1"/>
</dbReference>
<gene>
    <name evidence="8" type="ORF">BET01_16205</name>
</gene>
<dbReference type="InterPro" id="IPR012840">
    <property type="entry name" value="NrdG2"/>
</dbReference>
<evidence type="ECO:0000256" key="1">
    <source>
        <dbReference type="ARBA" id="ARBA00001966"/>
    </source>
</evidence>
<feature type="domain" description="Radical SAM core" evidence="7">
    <location>
        <begin position="12"/>
        <end position="227"/>
    </location>
</feature>
<evidence type="ECO:0000259" key="7">
    <source>
        <dbReference type="PROSITE" id="PS51918"/>
    </source>
</evidence>
<dbReference type="GO" id="GO:0003824">
    <property type="term" value="F:catalytic activity"/>
    <property type="evidence" value="ECO:0007669"/>
    <property type="project" value="InterPro"/>
</dbReference>
<dbReference type="PROSITE" id="PS51918">
    <property type="entry name" value="RADICAL_SAM"/>
    <property type="match status" value="1"/>
</dbReference>
<evidence type="ECO:0000256" key="5">
    <source>
        <dbReference type="ARBA" id="ARBA00023004"/>
    </source>
</evidence>
<keyword evidence="9" id="KW-1185">Reference proteome</keyword>
<keyword evidence="2" id="KW-0004">4Fe-4S</keyword>
<dbReference type="AlphaFoldDB" id="A0A419T5S8"/>
<keyword evidence="4" id="KW-0479">Metal-binding</keyword>
<dbReference type="GO" id="GO:0046872">
    <property type="term" value="F:metal ion binding"/>
    <property type="evidence" value="ECO:0007669"/>
    <property type="project" value="UniProtKB-KW"/>
</dbReference>
<dbReference type="InterPro" id="IPR013785">
    <property type="entry name" value="Aldolase_TIM"/>
</dbReference>
<dbReference type="CDD" id="cd01335">
    <property type="entry name" value="Radical_SAM"/>
    <property type="match status" value="1"/>
</dbReference>
<dbReference type="InterPro" id="IPR058240">
    <property type="entry name" value="rSAM_sf"/>
</dbReference>
<dbReference type="Pfam" id="PF04055">
    <property type="entry name" value="Radical_SAM"/>
    <property type="match status" value="1"/>
</dbReference>
<proteinExistence type="predicted"/>
<dbReference type="PANTHER" id="PTHR30352">
    <property type="entry name" value="PYRUVATE FORMATE-LYASE-ACTIVATING ENZYME"/>
    <property type="match status" value="1"/>
</dbReference>
<keyword evidence="5" id="KW-0408">Iron</keyword>
<dbReference type="PROSITE" id="PS51257">
    <property type="entry name" value="PROKAR_LIPOPROTEIN"/>
    <property type="match status" value="1"/>
</dbReference>
<keyword evidence="6" id="KW-0411">Iron-sulfur</keyword>
<organism evidence="8 9">
    <name type="scientific">Lacrimispora algidixylanolytica</name>
    <dbReference type="NCBI Taxonomy" id="94868"/>
    <lineage>
        <taxon>Bacteria</taxon>
        <taxon>Bacillati</taxon>
        <taxon>Bacillota</taxon>
        <taxon>Clostridia</taxon>
        <taxon>Lachnospirales</taxon>
        <taxon>Lachnospiraceae</taxon>
        <taxon>Lacrimispora</taxon>
    </lineage>
</organism>
<dbReference type="SFLD" id="SFLDS00029">
    <property type="entry name" value="Radical_SAM"/>
    <property type="match status" value="1"/>
</dbReference>
<dbReference type="RefSeq" id="WP_120196292.1">
    <property type="nucleotide sequence ID" value="NZ_MCIA01000009.1"/>
</dbReference>